<feature type="domain" description="Rhodopsin" evidence="7">
    <location>
        <begin position="34"/>
        <end position="274"/>
    </location>
</feature>
<keyword evidence="3 6" id="KW-1133">Transmembrane helix</keyword>
<proteinExistence type="inferred from homology"/>
<dbReference type="PANTHER" id="PTHR33048">
    <property type="entry name" value="PTH11-LIKE INTEGRAL MEMBRANE PROTEIN (AFU_ORTHOLOGUE AFUA_5G11245)"/>
    <property type="match status" value="1"/>
</dbReference>
<evidence type="ECO:0000256" key="2">
    <source>
        <dbReference type="ARBA" id="ARBA00022692"/>
    </source>
</evidence>
<dbReference type="EMBL" id="ML991805">
    <property type="protein sequence ID" value="KAF2233624.1"/>
    <property type="molecule type" value="Genomic_DNA"/>
</dbReference>
<dbReference type="GO" id="GO:0016020">
    <property type="term" value="C:membrane"/>
    <property type="evidence" value="ECO:0007669"/>
    <property type="project" value="UniProtKB-SubCell"/>
</dbReference>
<feature type="transmembrane region" description="Helical" evidence="6">
    <location>
        <begin position="130"/>
        <end position="152"/>
    </location>
</feature>
<evidence type="ECO:0000256" key="3">
    <source>
        <dbReference type="ARBA" id="ARBA00022989"/>
    </source>
</evidence>
<evidence type="ECO:0000256" key="6">
    <source>
        <dbReference type="SAM" id="Phobius"/>
    </source>
</evidence>
<protein>
    <recommendedName>
        <fullName evidence="7">Rhodopsin domain-containing protein</fullName>
    </recommendedName>
</protein>
<keyword evidence="9" id="KW-1185">Reference proteome</keyword>
<dbReference type="Proteomes" id="UP000800092">
    <property type="component" value="Unassembled WGS sequence"/>
</dbReference>
<dbReference type="InterPro" id="IPR052337">
    <property type="entry name" value="SAT4-like"/>
</dbReference>
<dbReference type="AlphaFoldDB" id="A0A6A6H6A8"/>
<feature type="transmembrane region" description="Helical" evidence="6">
    <location>
        <begin position="20"/>
        <end position="38"/>
    </location>
</feature>
<dbReference type="OrthoDB" id="3923077at2759"/>
<evidence type="ECO:0000256" key="4">
    <source>
        <dbReference type="ARBA" id="ARBA00023136"/>
    </source>
</evidence>
<feature type="transmembrane region" description="Helical" evidence="6">
    <location>
        <begin position="94"/>
        <end position="118"/>
    </location>
</feature>
<keyword evidence="4 6" id="KW-0472">Membrane</keyword>
<keyword evidence="2 6" id="KW-0812">Transmembrane</keyword>
<gene>
    <name evidence="8" type="ORF">EV356DRAFT_468184</name>
</gene>
<evidence type="ECO:0000256" key="1">
    <source>
        <dbReference type="ARBA" id="ARBA00004141"/>
    </source>
</evidence>
<evidence type="ECO:0000259" key="7">
    <source>
        <dbReference type="Pfam" id="PF20684"/>
    </source>
</evidence>
<evidence type="ECO:0000313" key="8">
    <source>
        <dbReference type="EMBL" id="KAF2233624.1"/>
    </source>
</evidence>
<comment type="subcellular location">
    <subcellularLocation>
        <location evidence="1">Membrane</location>
        <topology evidence="1">Multi-pass membrane protein</topology>
    </subcellularLocation>
</comment>
<evidence type="ECO:0000313" key="9">
    <source>
        <dbReference type="Proteomes" id="UP000800092"/>
    </source>
</evidence>
<comment type="similarity">
    <text evidence="5">Belongs to the SAT4 family.</text>
</comment>
<accession>A0A6A6H6A8</accession>
<reference evidence="8" key="1">
    <citation type="journal article" date="2020" name="Stud. Mycol.">
        <title>101 Dothideomycetes genomes: a test case for predicting lifestyles and emergence of pathogens.</title>
        <authorList>
            <person name="Haridas S."/>
            <person name="Albert R."/>
            <person name="Binder M."/>
            <person name="Bloem J."/>
            <person name="Labutti K."/>
            <person name="Salamov A."/>
            <person name="Andreopoulos B."/>
            <person name="Baker S."/>
            <person name="Barry K."/>
            <person name="Bills G."/>
            <person name="Bluhm B."/>
            <person name="Cannon C."/>
            <person name="Castanera R."/>
            <person name="Culley D."/>
            <person name="Daum C."/>
            <person name="Ezra D."/>
            <person name="Gonzalez J."/>
            <person name="Henrissat B."/>
            <person name="Kuo A."/>
            <person name="Liang C."/>
            <person name="Lipzen A."/>
            <person name="Lutzoni F."/>
            <person name="Magnuson J."/>
            <person name="Mondo S."/>
            <person name="Nolan M."/>
            <person name="Ohm R."/>
            <person name="Pangilinan J."/>
            <person name="Park H.-J."/>
            <person name="Ramirez L."/>
            <person name="Alfaro M."/>
            <person name="Sun H."/>
            <person name="Tritt A."/>
            <person name="Yoshinaga Y."/>
            <person name="Zwiers L.-H."/>
            <person name="Turgeon B."/>
            <person name="Goodwin S."/>
            <person name="Spatafora J."/>
            <person name="Crous P."/>
            <person name="Grigoriev I."/>
        </authorList>
    </citation>
    <scope>NUCLEOTIDE SEQUENCE</scope>
    <source>
        <strain evidence="8">Tuck. ex Michener</strain>
    </source>
</reference>
<evidence type="ECO:0000256" key="5">
    <source>
        <dbReference type="ARBA" id="ARBA00038359"/>
    </source>
</evidence>
<organism evidence="8 9">
    <name type="scientific">Viridothelium virens</name>
    <name type="common">Speckled blister lichen</name>
    <name type="synonym">Trypethelium virens</name>
    <dbReference type="NCBI Taxonomy" id="1048519"/>
    <lineage>
        <taxon>Eukaryota</taxon>
        <taxon>Fungi</taxon>
        <taxon>Dikarya</taxon>
        <taxon>Ascomycota</taxon>
        <taxon>Pezizomycotina</taxon>
        <taxon>Dothideomycetes</taxon>
        <taxon>Dothideomycetes incertae sedis</taxon>
        <taxon>Trypetheliales</taxon>
        <taxon>Trypetheliaceae</taxon>
        <taxon>Viridothelium</taxon>
    </lineage>
</organism>
<sequence length="342" mass="38048">MDLYQQYHAYGGRGPTCVRTGLSLAVLATILIILRIYVRLRINNLGTTALLWAIAAWGLTVVTQVFGVLAALHGLGNHMTVLLETGEAHNFLKFTWLTVFFFCIAIATGKAAVAVFLIEITGLAYPKIRYTLIFLAAANFLISIPIAIYSQFHCSPVSAIWDPLRQDQCNARAYVLLSYVIGSVAALSDLVLALLPTYVLWSLQIDRRLKQLLCVLLGLGVIASIAAIVRTWASGFLEGADASYHLGILFTWGEVEEWLVIIAMSVPPTWPLFKPFCQRFAHIVSRSSSHLSSGKHYENKGDGASTDNVLRIRQERGFELTSEHRLSRDMKRTSYLEIEEDE</sequence>
<dbReference type="InterPro" id="IPR049326">
    <property type="entry name" value="Rhodopsin_dom_fungi"/>
</dbReference>
<feature type="transmembrane region" description="Helical" evidence="6">
    <location>
        <begin position="212"/>
        <end position="233"/>
    </location>
</feature>
<feature type="transmembrane region" description="Helical" evidence="6">
    <location>
        <begin position="50"/>
        <end position="74"/>
    </location>
</feature>
<dbReference type="Pfam" id="PF20684">
    <property type="entry name" value="Fung_rhodopsin"/>
    <property type="match status" value="1"/>
</dbReference>
<feature type="transmembrane region" description="Helical" evidence="6">
    <location>
        <begin position="172"/>
        <end position="200"/>
    </location>
</feature>
<name>A0A6A6H6A8_VIRVR</name>
<dbReference type="PANTHER" id="PTHR33048:SF165">
    <property type="entry name" value="INTEGRAL MEMBRANE PROTEIN"/>
    <property type="match status" value="1"/>
</dbReference>